<keyword evidence="11" id="KW-1185">Reference proteome</keyword>
<dbReference type="Gene3D" id="1.10.10.10">
    <property type="entry name" value="Winged helix-like DNA-binding domain superfamily/Winged helix DNA-binding domain"/>
    <property type="match status" value="1"/>
</dbReference>
<evidence type="ECO:0000313" key="10">
    <source>
        <dbReference type="EMBL" id="KAK2161818.1"/>
    </source>
</evidence>
<evidence type="ECO:0000259" key="7">
    <source>
        <dbReference type="PROSITE" id="PS50135"/>
    </source>
</evidence>
<evidence type="ECO:0000259" key="9">
    <source>
        <dbReference type="PROSITE" id="PS51293"/>
    </source>
</evidence>
<dbReference type="PANTHER" id="PTHR12374:SF20">
    <property type="entry name" value="TRANSCRIPTIONAL ADAPTER 2-ALPHA"/>
    <property type="match status" value="1"/>
</dbReference>
<evidence type="ECO:0000256" key="4">
    <source>
        <dbReference type="ARBA" id="ARBA00023242"/>
    </source>
</evidence>
<dbReference type="GO" id="GO:0140672">
    <property type="term" value="C:ATAC complex"/>
    <property type="evidence" value="ECO:0007669"/>
    <property type="project" value="UniProtKB-ARBA"/>
</dbReference>
<evidence type="ECO:0008006" key="12">
    <source>
        <dbReference type="Google" id="ProtNLM"/>
    </source>
</evidence>
<dbReference type="GO" id="GO:0008270">
    <property type="term" value="F:zinc ion binding"/>
    <property type="evidence" value="ECO:0007669"/>
    <property type="project" value="UniProtKB-KW"/>
</dbReference>
<proteinExistence type="predicted"/>
<dbReference type="Pfam" id="PF04433">
    <property type="entry name" value="SWIRM"/>
    <property type="match status" value="1"/>
</dbReference>
<dbReference type="InterPro" id="IPR036388">
    <property type="entry name" value="WH-like_DNA-bd_sf"/>
</dbReference>
<feature type="domain" description="ZZ-type" evidence="7">
    <location>
        <begin position="3"/>
        <end position="60"/>
    </location>
</feature>
<feature type="domain" description="SANT" evidence="9">
    <location>
        <begin position="61"/>
        <end position="113"/>
    </location>
</feature>
<organism evidence="10 11">
    <name type="scientific">Paralvinella palmiformis</name>
    <dbReference type="NCBI Taxonomy" id="53620"/>
    <lineage>
        <taxon>Eukaryota</taxon>
        <taxon>Metazoa</taxon>
        <taxon>Spiralia</taxon>
        <taxon>Lophotrochozoa</taxon>
        <taxon>Annelida</taxon>
        <taxon>Polychaeta</taxon>
        <taxon>Sedentaria</taxon>
        <taxon>Canalipalpata</taxon>
        <taxon>Terebellida</taxon>
        <taxon>Terebelliformia</taxon>
        <taxon>Alvinellidae</taxon>
        <taxon>Paralvinella</taxon>
    </lineage>
</organism>
<gene>
    <name evidence="10" type="ORF">LSH36_109g05045</name>
</gene>
<evidence type="ECO:0000256" key="2">
    <source>
        <dbReference type="ARBA" id="ARBA00022771"/>
    </source>
</evidence>
<dbReference type="FunFam" id="1.10.10.60:FF:000110">
    <property type="entry name" value="Transcriptional adapter"/>
    <property type="match status" value="1"/>
</dbReference>
<dbReference type="Pfam" id="PF22941">
    <property type="entry name" value="TADA2A-like_3rd"/>
    <property type="match status" value="1"/>
</dbReference>
<accession>A0AAD9K0G5</accession>
<dbReference type="GO" id="GO:0003682">
    <property type="term" value="F:chromatin binding"/>
    <property type="evidence" value="ECO:0007669"/>
    <property type="project" value="TreeGrafter"/>
</dbReference>
<feature type="domain" description="Myb-like" evidence="6">
    <location>
        <begin position="66"/>
        <end position="109"/>
    </location>
</feature>
<evidence type="ECO:0000259" key="6">
    <source>
        <dbReference type="PROSITE" id="PS50090"/>
    </source>
</evidence>
<protein>
    <recommendedName>
        <fullName evidence="12">Transcriptional adapter</fullName>
    </recommendedName>
</protein>
<dbReference type="GO" id="GO:0005634">
    <property type="term" value="C:nucleus"/>
    <property type="evidence" value="ECO:0007669"/>
    <property type="project" value="TreeGrafter"/>
</dbReference>
<keyword evidence="3" id="KW-0862">Zinc</keyword>
<dbReference type="Gene3D" id="1.10.10.60">
    <property type="entry name" value="Homeodomain-like"/>
    <property type="match status" value="1"/>
</dbReference>
<dbReference type="PROSITE" id="PS50090">
    <property type="entry name" value="MYB_LIKE"/>
    <property type="match status" value="1"/>
</dbReference>
<dbReference type="FunFam" id="1.10.10.10:FF:000087">
    <property type="entry name" value="Transcriptional adapter 2"/>
    <property type="match status" value="1"/>
</dbReference>
<dbReference type="Proteomes" id="UP001208570">
    <property type="component" value="Unassembled WGS sequence"/>
</dbReference>
<dbReference type="InterPro" id="IPR001005">
    <property type="entry name" value="SANT/Myb"/>
</dbReference>
<name>A0AAD9K0G5_9ANNE</name>
<dbReference type="SMART" id="SM00717">
    <property type="entry name" value="SANT"/>
    <property type="match status" value="1"/>
</dbReference>
<evidence type="ECO:0000256" key="5">
    <source>
        <dbReference type="PROSITE-ProRule" id="PRU00228"/>
    </source>
</evidence>
<keyword evidence="4" id="KW-0539">Nucleus</keyword>
<dbReference type="Gene3D" id="3.30.60.90">
    <property type="match status" value="1"/>
</dbReference>
<dbReference type="EMBL" id="JAODUP010000109">
    <property type="protein sequence ID" value="KAK2161818.1"/>
    <property type="molecule type" value="Genomic_DNA"/>
</dbReference>
<dbReference type="Pfam" id="PF25299">
    <property type="entry name" value="ZZ_ADA2"/>
    <property type="match status" value="1"/>
</dbReference>
<dbReference type="CDD" id="cd00167">
    <property type="entry name" value="SANT"/>
    <property type="match status" value="1"/>
</dbReference>
<dbReference type="InterPro" id="IPR017884">
    <property type="entry name" value="SANT_dom"/>
</dbReference>
<evidence type="ECO:0000313" key="11">
    <source>
        <dbReference type="Proteomes" id="UP001208570"/>
    </source>
</evidence>
<dbReference type="PROSITE" id="PS50135">
    <property type="entry name" value="ZF_ZZ_2"/>
    <property type="match status" value="1"/>
</dbReference>
<dbReference type="InterPro" id="IPR009057">
    <property type="entry name" value="Homeodomain-like_sf"/>
</dbReference>
<dbReference type="InterPro" id="IPR055141">
    <property type="entry name" value="TADA2A_B-like_dom"/>
</dbReference>
<dbReference type="GO" id="GO:0003713">
    <property type="term" value="F:transcription coactivator activity"/>
    <property type="evidence" value="ECO:0007669"/>
    <property type="project" value="TreeGrafter"/>
</dbReference>
<dbReference type="PROSITE" id="PS51293">
    <property type="entry name" value="SANT"/>
    <property type="match status" value="1"/>
</dbReference>
<dbReference type="GO" id="GO:0006338">
    <property type="term" value="P:chromatin remodeling"/>
    <property type="evidence" value="ECO:0007669"/>
    <property type="project" value="TreeGrafter"/>
</dbReference>
<dbReference type="PROSITE" id="PS50934">
    <property type="entry name" value="SWIRM"/>
    <property type="match status" value="1"/>
</dbReference>
<feature type="domain" description="SWIRM" evidence="8">
    <location>
        <begin position="311"/>
        <end position="401"/>
    </location>
</feature>
<dbReference type="SUPFAM" id="SSF46689">
    <property type="entry name" value="Homeodomain-like"/>
    <property type="match status" value="2"/>
</dbReference>
<dbReference type="GO" id="GO:0006357">
    <property type="term" value="P:regulation of transcription by RNA polymerase II"/>
    <property type="evidence" value="ECO:0007669"/>
    <property type="project" value="TreeGrafter"/>
</dbReference>
<dbReference type="InterPro" id="IPR007526">
    <property type="entry name" value="SWIRM"/>
</dbReference>
<keyword evidence="1" id="KW-0479">Metal-binding</keyword>
<keyword evidence="2 5" id="KW-0863">Zinc-finger</keyword>
<sequence length="401" mass="46947">MMASKKSCPGCSTQLSYPYIHCLECATPTFDLCLHCFARGLENNRHQSDHKYAVVKNDFPLFEKDWTALEETKLLDALIECGMDNWSDVAHVMQTKSRSSCELHYKRFYLENPMPPLPQTPEAERTFFPSPVPFIPCENPPRPIEGSALHIEMSGYLPARGDFTVEYDNYAEMSLKDISFTDMTDRLYTAYNKAYEHTLGFNSLDSMRVFQKLMNQFEWDMYIESWNYETHLKQCILKLKEYREAGLTNFSSAKMYDYLKQQRDKERTQQRFLADILQHLEDKWSCNQWLKKQALLNQMAKGDMTSVHISNTVRRPIIPLDIVGLPGYDKLTSKERELCSTVRLVPESYLEFRKILMEECHKLGHLRLAQARCMIKIDVNKTRKIYDFLVEEGLINKEPLN</sequence>
<evidence type="ECO:0000256" key="1">
    <source>
        <dbReference type="ARBA" id="ARBA00022723"/>
    </source>
</evidence>
<comment type="caution">
    <text evidence="10">The sequence shown here is derived from an EMBL/GenBank/DDBJ whole genome shotgun (WGS) entry which is preliminary data.</text>
</comment>
<dbReference type="Pfam" id="PF00249">
    <property type="entry name" value="Myb_DNA-binding"/>
    <property type="match status" value="1"/>
</dbReference>
<evidence type="ECO:0000259" key="8">
    <source>
        <dbReference type="PROSITE" id="PS50934"/>
    </source>
</evidence>
<dbReference type="InterPro" id="IPR043145">
    <property type="entry name" value="Znf_ZZ_sf"/>
</dbReference>
<evidence type="ECO:0000256" key="3">
    <source>
        <dbReference type="ARBA" id="ARBA00022833"/>
    </source>
</evidence>
<dbReference type="AlphaFoldDB" id="A0AAD9K0G5"/>
<dbReference type="SUPFAM" id="SSF57850">
    <property type="entry name" value="RING/U-box"/>
    <property type="match status" value="1"/>
</dbReference>
<dbReference type="PANTHER" id="PTHR12374">
    <property type="entry name" value="TRANSCRIPTIONAL ADAPTOR 2 ADA2 -RELATED"/>
    <property type="match status" value="1"/>
</dbReference>
<reference evidence="10" key="1">
    <citation type="journal article" date="2023" name="Mol. Biol. Evol.">
        <title>Third-Generation Sequencing Reveals the Adaptive Role of the Epigenome in Three Deep-Sea Polychaetes.</title>
        <authorList>
            <person name="Perez M."/>
            <person name="Aroh O."/>
            <person name="Sun Y."/>
            <person name="Lan Y."/>
            <person name="Juniper S.K."/>
            <person name="Young C.R."/>
            <person name="Angers B."/>
            <person name="Qian P.Y."/>
        </authorList>
    </citation>
    <scope>NUCLEOTIDE SEQUENCE</scope>
    <source>
        <strain evidence="10">P08H-3</strain>
    </source>
</reference>
<dbReference type="InterPro" id="IPR000433">
    <property type="entry name" value="Znf_ZZ"/>
</dbReference>